<dbReference type="RefSeq" id="XP_010258959.1">
    <property type="nucleotide sequence ID" value="XM_010260657.2"/>
</dbReference>
<dbReference type="PROSITE" id="PS01047">
    <property type="entry name" value="HMA_1"/>
    <property type="match status" value="1"/>
</dbReference>
<dbReference type="InterPro" id="IPR044526">
    <property type="entry name" value="NAKR1-3"/>
</dbReference>
<reference evidence="4" key="1">
    <citation type="submission" date="2025-08" db="UniProtKB">
        <authorList>
            <consortium name="RefSeq"/>
        </authorList>
    </citation>
    <scope>IDENTIFICATION</scope>
</reference>
<evidence type="ECO:0000313" key="4">
    <source>
        <dbReference type="RefSeq" id="XP_010258959.1"/>
    </source>
</evidence>
<keyword evidence="1" id="KW-0479">Metal-binding</keyword>
<dbReference type="Proteomes" id="UP000189703">
    <property type="component" value="Unplaced"/>
</dbReference>
<dbReference type="GO" id="GO:0046872">
    <property type="term" value="F:metal ion binding"/>
    <property type="evidence" value="ECO:0007669"/>
    <property type="project" value="UniProtKB-KW"/>
</dbReference>
<feature type="domain" description="HMA" evidence="2">
    <location>
        <begin position="24"/>
        <end position="68"/>
    </location>
</feature>
<dbReference type="GeneID" id="104598538"/>
<accession>A0A1U8A2G1</accession>
<dbReference type="OMA" id="HKINEHH"/>
<dbReference type="InterPro" id="IPR017969">
    <property type="entry name" value="Heavy-metal-associated_CS"/>
</dbReference>
<dbReference type="PANTHER" id="PTHR46119">
    <property type="entry name" value="OS08G0405700 PROTEIN"/>
    <property type="match status" value="1"/>
</dbReference>
<dbReference type="PANTHER" id="PTHR46119:SF15">
    <property type="entry name" value="PROTEIN SODIUM POTASSIUM ROOT DEFECTIVE 2"/>
    <property type="match status" value="1"/>
</dbReference>
<dbReference type="Gene3D" id="3.30.70.100">
    <property type="match status" value="1"/>
</dbReference>
<organism evidence="3 4">
    <name type="scientific">Nelumbo nucifera</name>
    <name type="common">Sacred lotus</name>
    <dbReference type="NCBI Taxonomy" id="4432"/>
    <lineage>
        <taxon>Eukaryota</taxon>
        <taxon>Viridiplantae</taxon>
        <taxon>Streptophyta</taxon>
        <taxon>Embryophyta</taxon>
        <taxon>Tracheophyta</taxon>
        <taxon>Spermatophyta</taxon>
        <taxon>Magnoliopsida</taxon>
        <taxon>Proteales</taxon>
        <taxon>Nelumbonaceae</taxon>
        <taxon>Nelumbo</taxon>
    </lineage>
</organism>
<evidence type="ECO:0000259" key="2">
    <source>
        <dbReference type="Pfam" id="PF00403"/>
    </source>
</evidence>
<keyword evidence="3" id="KW-1185">Reference proteome</keyword>
<evidence type="ECO:0000313" key="3">
    <source>
        <dbReference type="Proteomes" id="UP000189703"/>
    </source>
</evidence>
<dbReference type="AlphaFoldDB" id="A0A1U8A2G1"/>
<proteinExistence type="predicted"/>
<dbReference type="FunCoup" id="A0A1U8A2G1">
    <property type="interactions" value="34"/>
</dbReference>
<dbReference type="eggNOG" id="ENOG502S8KU">
    <property type="taxonomic scope" value="Eukaryota"/>
</dbReference>
<dbReference type="InParanoid" id="A0A1U8A2G1"/>
<dbReference type="InterPro" id="IPR006121">
    <property type="entry name" value="HMA_dom"/>
</dbReference>
<sequence length="103" mass="11563">METMTKQALRFAENLTLPPFQVVVMSANMGCIHCRQRVSQVISKMNGLLEYVVDVHNKQVIMKGTLTDPDQTERMALLNFPTKSKKNKSSFSLCLFGSTCFSA</sequence>
<evidence type="ECO:0000256" key="1">
    <source>
        <dbReference type="ARBA" id="ARBA00022723"/>
    </source>
</evidence>
<dbReference type="OrthoDB" id="1295525at2759"/>
<name>A0A1U8A2G1_NELNU</name>
<protein>
    <submittedName>
        <fullName evidence="4">Uncharacterized protein LOC104598538 isoform X1</fullName>
    </submittedName>
</protein>
<dbReference type="STRING" id="4432.A0A1U8A2G1"/>
<dbReference type="Pfam" id="PF00403">
    <property type="entry name" value="HMA"/>
    <property type="match status" value="1"/>
</dbReference>
<dbReference type="InterPro" id="IPR036163">
    <property type="entry name" value="HMA_dom_sf"/>
</dbReference>
<gene>
    <name evidence="4" type="primary">LOC104598538</name>
</gene>
<dbReference type="KEGG" id="nnu:104598538"/>
<dbReference type="SUPFAM" id="SSF55008">
    <property type="entry name" value="HMA, heavy metal-associated domain"/>
    <property type="match status" value="1"/>
</dbReference>